<organism evidence="2 3">
    <name type="scientific">Cognatiyoonia sediminum</name>
    <dbReference type="NCBI Taxonomy" id="1508389"/>
    <lineage>
        <taxon>Bacteria</taxon>
        <taxon>Pseudomonadati</taxon>
        <taxon>Pseudomonadota</taxon>
        <taxon>Alphaproteobacteria</taxon>
        <taxon>Rhodobacterales</taxon>
        <taxon>Paracoccaceae</taxon>
        <taxon>Cognatiyoonia</taxon>
    </lineage>
</organism>
<proteinExistence type="predicted"/>
<dbReference type="RefSeq" id="WP_165611576.1">
    <property type="nucleotide sequence ID" value="NZ_FQXB01000001.1"/>
</dbReference>
<reference evidence="2 3" key="1">
    <citation type="submission" date="2016-11" db="EMBL/GenBank/DDBJ databases">
        <authorList>
            <person name="Jaros S."/>
            <person name="Januszkiewicz K."/>
            <person name="Wedrychowicz H."/>
        </authorList>
    </citation>
    <scope>NUCLEOTIDE SEQUENCE [LARGE SCALE GENOMIC DNA]</scope>
    <source>
        <strain evidence="2 3">DSM 28715</strain>
    </source>
</reference>
<protein>
    <submittedName>
        <fullName evidence="2">Uncharacterized protein</fullName>
    </submittedName>
</protein>
<dbReference type="EMBL" id="FQXB01000001">
    <property type="protein sequence ID" value="SHG71310.1"/>
    <property type="molecule type" value="Genomic_DNA"/>
</dbReference>
<sequence length="58" mass="6748">MNPRWFLRAKRLAQSPPSWGRVKLVFAIILLCAALWGYEQVFGWPEALTPNNHRRNGI</sequence>
<dbReference type="Proteomes" id="UP000184074">
    <property type="component" value="Unassembled WGS sequence"/>
</dbReference>
<keyword evidence="1" id="KW-0812">Transmembrane</keyword>
<keyword evidence="1" id="KW-0472">Membrane</keyword>
<dbReference type="AlphaFoldDB" id="A0A1M5M259"/>
<evidence type="ECO:0000256" key="1">
    <source>
        <dbReference type="SAM" id="Phobius"/>
    </source>
</evidence>
<keyword evidence="3" id="KW-1185">Reference proteome</keyword>
<evidence type="ECO:0000313" key="3">
    <source>
        <dbReference type="Proteomes" id="UP000184074"/>
    </source>
</evidence>
<dbReference type="STRING" id="1508389.SAMN05444003_0602"/>
<keyword evidence="1" id="KW-1133">Transmembrane helix</keyword>
<feature type="transmembrane region" description="Helical" evidence="1">
    <location>
        <begin position="21"/>
        <end position="38"/>
    </location>
</feature>
<gene>
    <name evidence="2" type="ORF">SAMN05444003_0602</name>
</gene>
<name>A0A1M5M259_9RHOB</name>
<evidence type="ECO:0000313" key="2">
    <source>
        <dbReference type="EMBL" id="SHG71310.1"/>
    </source>
</evidence>
<accession>A0A1M5M259</accession>